<gene>
    <name evidence="1" type="ORF">DFH01_07825</name>
</gene>
<proteinExistence type="predicted"/>
<dbReference type="AlphaFoldDB" id="A0A317FK30"/>
<protein>
    <submittedName>
        <fullName evidence="1">Uncharacterized protein</fullName>
    </submittedName>
</protein>
<dbReference type="EMBL" id="QGNA01000001">
    <property type="protein sequence ID" value="PWS39135.1"/>
    <property type="molecule type" value="Genomic_DNA"/>
</dbReference>
<reference evidence="2" key="1">
    <citation type="submission" date="2018-05" db="EMBL/GenBank/DDBJ databases">
        <authorList>
            <person name="Du Z."/>
            <person name="Wang X."/>
        </authorList>
    </citation>
    <scope>NUCLEOTIDE SEQUENCE [LARGE SCALE GENOMIC DNA]</scope>
    <source>
        <strain evidence="2">CQN31</strain>
    </source>
</reference>
<organism evidence="1 2">
    <name type="scientific">Falsiroseomonas bella</name>
    <dbReference type="NCBI Taxonomy" id="2184016"/>
    <lineage>
        <taxon>Bacteria</taxon>
        <taxon>Pseudomonadati</taxon>
        <taxon>Pseudomonadota</taxon>
        <taxon>Alphaproteobacteria</taxon>
        <taxon>Acetobacterales</taxon>
        <taxon>Roseomonadaceae</taxon>
        <taxon>Falsiroseomonas</taxon>
    </lineage>
</organism>
<evidence type="ECO:0000313" key="1">
    <source>
        <dbReference type="EMBL" id="PWS39135.1"/>
    </source>
</evidence>
<dbReference type="Proteomes" id="UP000245765">
    <property type="component" value="Unassembled WGS sequence"/>
</dbReference>
<name>A0A317FK30_9PROT</name>
<keyword evidence="2" id="KW-1185">Reference proteome</keyword>
<comment type="caution">
    <text evidence="1">The sequence shown here is derived from an EMBL/GenBank/DDBJ whole genome shotgun (WGS) entry which is preliminary data.</text>
</comment>
<accession>A0A317FK30</accession>
<sequence length="68" mass="6710">MLRGRSRGSVSLEYAFLAAAAVFGLMIGAAALAEGGNGAVERTIKRAAAAVQAADGPGFSARGGGDDR</sequence>
<evidence type="ECO:0000313" key="2">
    <source>
        <dbReference type="Proteomes" id="UP000245765"/>
    </source>
</evidence>